<reference evidence="1 2" key="1">
    <citation type="submission" date="2022-10" db="EMBL/GenBank/DDBJ databases">
        <title>The complete genomes of actinobacterial strains from the NBC collection.</title>
        <authorList>
            <person name="Joergensen T.S."/>
            <person name="Alvarez Arevalo M."/>
            <person name="Sterndorff E.B."/>
            <person name="Faurdal D."/>
            <person name="Vuksanovic O."/>
            <person name="Mourched A.-S."/>
            <person name="Charusanti P."/>
            <person name="Shaw S."/>
            <person name="Blin K."/>
            <person name="Weber T."/>
        </authorList>
    </citation>
    <scope>NUCLEOTIDE SEQUENCE [LARGE SCALE GENOMIC DNA]</scope>
    <source>
        <strain evidence="1 2">NBC 01753</strain>
    </source>
</reference>
<dbReference type="EMBL" id="CP109134">
    <property type="protein sequence ID" value="WSD10633.1"/>
    <property type="molecule type" value="Genomic_DNA"/>
</dbReference>
<dbReference type="Gene3D" id="1.25.40.10">
    <property type="entry name" value="Tetratricopeptide repeat domain"/>
    <property type="match status" value="1"/>
</dbReference>
<sequence length="124" mass="14019">MDTTYYYDHGTPAERWERAGLFFDAKDYAAAARVLGGLVEEVPEQTGPRLLLARSYYHSAQLRRAEAELRVIVERDPVEHYARLMLGRTLERQGRSEEAKSHLRIAAALAGDFDGGVDRELDPV</sequence>
<evidence type="ECO:0000313" key="2">
    <source>
        <dbReference type="Proteomes" id="UP001335325"/>
    </source>
</evidence>
<keyword evidence="2" id="KW-1185">Reference proteome</keyword>
<dbReference type="Pfam" id="PF14559">
    <property type="entry name" value="TPR_19"/>
    <property type="match status" value="1"/>
</dbReference>
<dbReference type="InterPro" id="IPR011990">
    <property type="entry name" value="TPR-like_helical_dom_sf"/>
</dbReference>
<dbReference type="RefSeq" id="WP_326756333.1">
    <property type="nucleotide sequence ID" value="NZ_CP109134.1"/>
</dbReference>
<dbReference type="GeneID" id="91548152"/>
<protein>
    <submittedName>
        <fullName evidence="1">Tetratricopeptide repeat protein</fullName>
    </submittedName>
</protein>
<proteinExistence type="predicted"/>
<name>A0ABZ1GWM7_9ACTN</name>
<accession>A0ABZ1GWM7</accession>
<evidence type="ECO:0000313" key="1">
    <source>
        <dbReference type="EMBL" id="WSD10633.1"/>
    </source>
</evidence>
<organism evidence="1 2">
    <name type="scientific">Streptomyces hirsutus</name>
    <dbReference type="NCBI Taxonomy" id="35620"/>
    <lineage>
        <taxon>Bacteria</taxon>
        <taxon>Bacillati</taxon>
        <taxon>Actinomycetota</taxon>
        <taxon>Actinomycetes</taxon>
        <taxon>Kitasatosporales</taxon>
        <taxon>Streptomycetaceae</taxon>
        <taxon>Streptomyces</taxon>
    </lineage>
</organism>
<dbReference type="SUPFAM" id="SSF48452">
    <property type="entry name" value="TPR-like"/>
    <property type="match status" value="1"/>
</dbReference>
<dbReference type="Proteomes" id="UP001335325">
    <property type="component" value="Chromosome"/>
</dbReference>
<gene>
    <name evidence="1" type="ORF">OIE73_36285</name>
</gene>